<organism evidence="1 2">
    <name type="scientific">Rattus norvegicus</name>
    <name type="common">Rat</name>
    <dbReference type="NCBI Taxonomy" id="10116"/>
    <lineage>
        <taxon>Eukaryota</taxon>
        <taxon>Metazoa</taxon>
        <taxon>Chordata</taxon>
        <taxon>Craniata</taxon>
        <taxon>Vertebrata</taxon>
        <taxon>Euteleostomi</taxon>
        <taxon>Mammalia</taxon>
        <taxon>Eutheria</taxon>
        <taxon>Euarchontoglires</taxon>
        <taxon>Glires</taxon>
        <taxon>Rodentia</taxon>
        <taxon>Myomorpha</taxon>
        <taxon>Muroidea</taxon>
        <taxon>Muridae</taxon>
        <taxon>Murinae</taxon>
        <taxon>Rattus</taxon>
    </lineage>
</organism>
<name>A6HT53_RAT</name>
<sequence length="17" mass="1672">MAVSLGTAAVIESTGQH</sequence>
<proteinExistence type="predicted"/>
<accession>A6HT53</accession>
<dbReference type="AlphaFoldDB" id="A6HT53"/>
<evidence type="ECO:0000313" key="1">
    <source>
        <dbReference type="EMBL" id="EDM15670.1"/>
    </source>
</evidence>
<dbReference type="Proteomes" id="UP000234681">
    <property type="component" value="Chromosome 7"/>
</dbReference>
<dbReference type="EMBL" id="CH473950">
    <property type="protein sequence ID" value="EDM15670.1"/>
    <property type="molecule type" value="Genomic_DNA"/>
</dbReference>
<protein>
    <submittedName>
        <fullName evidence="1">RCG59448</fullName>
    </submittedName>
</protein>
<reference evidence="1 2" key="1">
    <citation type="submission" date="2005-09" db="EMBL/GenBank/DDBJ databases">
        <authorList>
            <person name="Mural R.J."/>
            <person name="Li P.W."/>
            <person name="Adams M.D."/>
            <person name="Amanatides P.G."/>
            <person name="Baden-Tillson H."/>
            <person name="Barnstead M."/>
            <person name="Chin S.H."/>
            <person name="Dew I."/>
            <person name="Evans C.A."/>
            <person name="Ferriera S."/>
            <person name="Flanigan M."/>
            <person name="Fosler C."/>
            <person name="Glodek A."/>
            <person name="Gu Z."/>
            <person name="Holt R.A."/>
            <person name="Jennings D."/>
            <person name="Kraft C.L."/>
            <person name="Lu F."/>
            <person name="Nguyen T."/>
            <person name="Nusskern D.R."/>
            <person name="Pfannkoch C.M."/>
            <person name="Sitter C."/>
            <person name="Sutton G.G."/>
            <person name="Venter J.C."/>
            <person name="Wang Z."/>
            <person name="Woodage T."/>
            <person name="Zheng X.H."/>
            <person name="Zhong F."/>
        </authorList>
    </citation>
    <scope>NUCLEOTIDE SEQUENCE [LARGE SCALE GENOMIC DNA]</scope>
    <source>
        <strain>BN</strain>
        <strain evidence="2">Sprague-Dawley</strain>
    </source>
</reference>
<gene>
    <name evidence="1" type="ORF">rCG_59448</name>
</gene>
<evidence type="ECO:0000313" key="2">
    <source>
        <dbReference type="Proteomes" id="UP000234681"/>
    </source>
</evidence>